<evidence type="ECO:0000313" key="3">
    <source>
        <dbReference type="EMBL" id="CAG2200515.1"/>
    </source>
</evidence>
<protein>
    <recommendedName>
        <fullName evidence="2">PDZ domain-containing protein</fullName>
    </recommendedName>
</protein>
<accession>A0A8S3QUA6</accession>
<dbReference type="PANTHER" id="PTHR46900">
    <property type="entry name" value="TYROSINE-PROTEIN PHOSPHATASE NON-RECEPTOR TYPE 13"/>
    <property type="match status" value="1"/>
</dbReference>
<dbReference type="Proteomes" id="UP000683360">
    <property type="component" value="Unassembled WGS sequence"/>
</dbReference>
<dbReference type="Gene3D" id="2.30.42.10">
    <property type="match status" value="1"/>
</dbReference>
<gene>
    <name evidence="3" type="ORF">MEDL_15141</name>
</gene>
<feature type="domain" description="PDZ" evidence="2">
    <location>
        <begin position="146"/>
        <end position="184"/>
    </location>
</feature>
<reference evidence="3" key="1">
    <citation type="submission" date="2021-03" db="EMBL/GenBank/DDBJ databases">
        <authorList>
            <person name="Bekaert M."/>
        </authorList>
    </citation>
    <scope>NUCLEOTIDE SEQUENCE</scope>
</reference>
<dbReference type="PROSITE" id="PS50106">
    <property type="entry name" value="PDZ"/>
    <property type="match status" value="1"/>
</dbReference>
<dbReference type="InterPro" id="IPR001478">
    <property type="entry name" value="PDZ"/>
</dbReference>
<feature type="compositionally biased region" description="Basic and acidic residues" evidence="1">
    <location>
        <begin position="1"/>
        <end position="23"/>
    </location>
</feature>
<dbReference type="EMBL" id="CAJPWZ010000750">
    <property type="protein sequence ID" value="CAG2200515.1"/>
    <property type="molecule type" value="Genomic_DNA"/>
</dbReference>
<keyword evidence="4" id="KW-1185">Reference proteome</keyword>
<evidence type="ECO:0000256" key="1">
    <source>
        <dbReference type="SAM" id="MobiDB-lite"/>
    </source>
</evidence>
<dbReference type="InterPro" id="IPR036034">
    <property type="entry name" value="PDZ_sf"/>
</dbReference>
<sequence>MRARETNPDQHDVLDTTDMKQDNGEDVTFTPEFLQESFNSDDEIQHKSDPLPYRLPPPYKTDTSISMMDLRPPRDTGERLHAASMSDIHSALQRDGEIEAYVIEPSSQSLDMVASPVNETINSTLQHRFDNELLSPEKQNNGRIFEVVLEKEPQFGIGITIVGGENPNKTDLGIFVKTVTPGAS</sequence>
<evidence type="ECO:0000259" key="2">
    <source>
        <dbReference type="PROSITE" id="PS50106"/>
    </source>
</evidence>
<comment type="caution">
    <text evidence="3">The sequence shown here is derived from an EMBL/GenBank/DDBJ whole genome shotgun (WGS) entry which is preliminary data.</text>
</comment>
<proteinExistence type="predicted"/>
<name>A0A8S3QUA6_MYTED</name>
<dbReference type="SUPFAM" id="SSF50156">
    <property type="entry name" value="PDZ domain-like"/>
    <property type="match status" value="1"/>
</dbReference>
<feature type="region of interest" description="Disordered" evidence="1">
    <location>
        <begin position="1"/>
        <end position="68"/>
    </location>
</feature>
<organism evidence="3 4">
    <name type="scientific">Mytilus edulis</name>
    <name type="common">Blue mussel</name>
    <dbReference type="NCBI Taxonomy" id="6550"/>
    <lineage>
        <taxon>Eukaryota</taxon>
        <taxon>Metazoa</taxon>
        <taxon>Spiralia</taxon>
        <taxon>Lophotrochozoa</taxon>
        <taxon>Mollusca</taxon>
        <taxon>Bivalvia</taxon>
        <taxon>Autobranchia</taxon>
        <taxon>Pteriomorphia</taxon>
        <taxon>Mytilida</taxon>
        <taxon>Mytiloidea</taxon>
        <taxon>Mytilidae</taxon>
        <taxon>Mytilinae</taxon>
        <taxon>Mytilus</taxon>
    </lineage>
</organism>
<dbReference type="InterPro" id="IPR052074">
    <property type="entry name" value="NonRcpt_TyrProt_Phosphatase"/>
</dbReference>
<dbReference type="PANTHER" id="PTHR46900:SF2">
    <property type="entry name" value="TYROSINE-PROTEIN PHOSPHATASE NON-RECEPTOR TYPE 13"/>
    <property type="match status" value="1"/>
</dbReference>
<evidence type="ECO:0000313" key="4">
    <source>
        <dbReference type="Proteomes" id="UP000683360"/>
    </source>
</evidence>
<dbReference type="AlphaFoldDB" id="A0A8S3QUA6"/>